<protein>
    <submittedName>
        <fullName evidence="2">Uncharacterized protein</fullName>
    </submittedName>
</protein>
<organism evidence="1 2">
    <name type="scientific">Parascaris univalens</name>
    <name type="common">Nematode worm</name>
    <dbReference type="NCBI Taxonomy" id="6257"/>
    <lineage>
        <taxon>Eukaryota</taxon>
        <taxon>Metazoa</taxon>
        <taxon>Ecdysozoa</taxon>
        <taxon>Nematoda</taxon>
        <taxon>Chromadorea</taxon>
        <taxon>Rhabditida</taxon>
        <taxon>Spirurina</taxon>
        <taxon>Ascaridomorpha</taxon>
        <taxon>Ascaridoidea</taxon>
        <taxon>Ascarididae</taxon>
        <taxon>Parascaris</taxon>
    </lineage>
</organism>
<dbReference type="WBParaSite" id="PgR123_g009_t01">
    <property type="protein sequence ID" value="PgR123_g009_t01"/>
    <property type="gene ID" value="PgR123_g009"/>
</dbReference>
<proteinExistence type="predicted"/>
<reference evidence="2" key="1">
    <citation type="submission" date="2022-11" db="UniProtKB">
        <authorList>
            <consortium name="WormBaseParasite"/>
        </authorList>
    </citation>
    <scope>IDENTIFICATION</scope>
</reference>
<keyword evidence="1" id="KW-1185">Reference proteome</keyword>
<dbReference type="Proteomes" id="UP000887569">
    <property type="component" value="Unplaced"/>
</dbReference>
<evidence type="ECO:0000313" key="2">
    <source>
        <dbReference type="WBParaSite" id="PgR123_g009_t01"/>
    </source>
</evidence>
<accession>A0A915CCV4</accession>
<evidence type="ECO:0000313" key="1">
    <source>
        <dbReference type="Proteomes" id="UP000887569"/>
    </source>
</evidence>
<dbReference type="AlphaFoldDB" id="A0A915CCV4"/>
<sequence length="39" mass="4458">MVHGERHGGLKRVMYLKRSSRVTKVLQRKSVAIPSIPLE</sequence>
<name>A0A915CCV4_PARUN</name>